<evidence type="ECO:0000313" key="1">
    <source>
        <dbReference type="EMBL" id="KOG90007.1"/>
    </source>
</evidence>
<sequence length="235" mass="26450">MPPEAALLESRAMRDSVMGHVEVLDKVGALRLLPDGIHITTEDVAAFFDIHREAVQKVVQRHRDELEDNGLRVVRGDDLRMFEMDSLSISKGNSNRSYPQVRSNLTLFTRRAVLNAAMLLRDSAVAQRVRTYLLDTEESHRTGGQQEPPPGYASLDRRVTALEACMAGVGTALQELGPVIGRISARLDRIDQRLDGIDNRLDDFDRRLHATNRVVCAMSERLAALTPPPRRRRHR</sequence>
<keyword evidence="2" id="KW-1185">Reference proteome</keyword>
<evidence type="ECO:0008006" key="3">
    <source>
        <dbReference type="Google" id="ProtNLM"/>
    </source>
</evidence>
<name>A0ABR5J9H6_9ACTN</name>
<dbReference type="Proteomes" id="UP000037020">
    <property type="component" value="Unassembled WGS sequence"/>
</dbReference>
<dbReference type="EMBL" id="LGUT01000935">
    <property type="protein sequence ID" value="KOG90007.1"/>
    <property type="molecule type" value="Genomic_DNA"/>
</dbReference>
<gene>
    <name evidence="1" type="ORF">ADK38_11110</name>
</gene>
<dbReference type="Gene3D" id="1.20.5.110">
    <property type="match status" value="1"/>
</dbReference>
<reference evidence="1 2" key="1">
    <citation type="submission" date="2015-07" db="EMBL/GenBank/DDBJ databases">
        <authorList>
            <person name="Ju K.-S."/>
            <person name="Doroghazi J.R."/>
            <person name="Metcalf W.W."/>
        </authorList>
    </citation>
    <scope>NUCLEOTIDE SEQUENCE [LARGE SCALE GENOMIC DNA]</scope>
    <source>
        <strain evidence="1 2">NRRL B-3589</strain>
    </source>
</reference>
<protein>
    <recommendedName>
        <fullName evidence="3">Phage protein</fullName>
    </recommendedName>
</protein>
<evidence type="ECO:0000313" key="2">
    <source>
        <dbReference type="Proteomes" id="UP000037020"/>
    </source>
</evidence>
<proteinExistence type="predicted"/>
<organism evidence="1 2">
    <name type="scientific">Streptomyces varsoviensis</name>
    <dbReference type="NCBI Taxonomy" id="67373"/>
    <lineage>
        <taxon>Bacteria</taxon>
        <taxon>Bacillati</taxon>
        <taxon>Actinomycetota</taxon>
        <taxon>Actinomycetes</taxon>
        <taxon>Kitasatosporales</taxon>
        <taxon>Streptomycetaceae</taxon>
        <taxon>Streptomyces</taxon>
    </lineage>
</organism>
<comment type="caution">
    <text evidence="1">The sequence shown here is derived from an EMBL/GenBank/DDBJ whole genome shotgun (WGS) entry which is preliminary data.</text>
</comment>
<dbReference type="RefSeq" id="WP_048831795.1">
    <property type="nucleotide sequence ID" value="NZ_JBIRHZ010000003.1"/>
</dbReference>
<accession>A0ABR5J9H6</accession>